<dbReference type="AlphaFoldDB" id="A0A9D2AHE0"/>
<name>A0A9D2AHE0_9BACT</name>
<dbReference type="EMBL" id="DXFQ01000028">
    <property type="protein sequence ID" value="HIX19326.1"/>
    <property type="molecule type" value="Genomic_DNA"/>
</dbReference>
<organism evidence="1 2">
    <name type="scientific">Candidatus Akkermansia intestinigallinarum</name>
    <dbReference type="NCBI Taxonomy" id="2838431"/>
    <lineage>
        <taxon>Bacteria</taxon>
        <taxon>Pseudomonadati</taxon>
        <taxon>Verrucomicrobiota</taxon>
        <taxon>Verrucomicrobiia</taxon>
        <taxon>Verrucomicrobiales</taxon>
        <taxon>Akkermansiaceae</taxon>
        <taxon>Akkermansia</taxon>
    </lineage>
</organism>
<proteinExistence type="predicted"/>
<gene>
    <name evidence="1" type="ORF">H9862_01835</name>
</gene>
<accession>A0A9D2AHE0</accession>
<sequence>MSSSYLRIDSVVADSRSLTVIFSLSEDLNRYFNEPHVFHVEYSQDISGVPEGILVIPFITNVLPIIWLKDAVLQVPKLDRVFYESIPDIKKGYADMSPMLTFKGRVEVSELEEHDVSPSE</sequence>
<evidence type="ECO:0000313" key="2">
    <source>
        <dbReference type="Proteomes" id="UP000823964"/>
    </source>
</evidence>
<dbReference type="Proteomes" id="UP000823964">
    <property type="component" value="Unassembled WGS sequence"/>
</dbReference>
<comment type="caution">
    <text evidence="1">The sequence shown here is derived from an EMBL/GenBank/DDBJ whole genome shotgun (WGS) entry which is preliminary data.</text>
</comment>
<reference evidence="1" key="1">
    <citation type="journal article" date="2021" name="PeerJ">
        <title>Extensive microbial diversity within the chicken gut microbiome revealed by metagenomics and culture.</title>
        <authorList>
            <person name="Gilroy R."/>
            <person name="Ravi A."/>
            <person name="Getino M."/>
            <person name="Pursley I."/>
            <person name="Horton D.L."/>
            <person name="Alikhan N.F."/>
            <person name="Baker D."/>
            <person name="Gharbi K."/>
            <person name="Hall N."/>
            <person name="Watson M."/>
            <person name="Adriaenssens E.M."/>
            <person name="Foster-Nyarko E."/>
            <person name="Jarju S."/>
            <person name="Secka A."/>
            <person name="Antonio M."/>
            <person name="Oren A."/>
            <person name="Chaudhuri R.R."/>
            <person name="La Ragione R."/>
            <person name="Hildebrand F."/>
            <person name="Pallen M.J."/>
        </authorList>
    </citation>
    <scope>NUCLEOTIDE SEQUENCE</scope>
    <source>
        <strain evidence="1">14975</strain>
    </source>
</reference>
<reference evidence="1" key="2">
    <citation type="submission" date="2021-04" db="EMBL/GenBank/DDBJ databases">
        <authorList>
            <person name="Gilroy R."/>
        </authorList>
    </citation>
    <scope>NUCLEOTIDE SEQUENCE</scope>
    <source>
        <strain evidence="1">14975</strain>
    </source>
</reference>
<evidence type="ECO:0000313" key="1">
    <source>
        <dbReference type="EMBL" id="HIX19326.1"/>
    </source>
</evidence>
<protein>
    <submittedName>
        <fullName evidence="1">Uncharacterized protein</fullName>
    </submittedName>
</protein>